<evidence type="ECO:0000313" key="8">
    <source>
        <dbReference type="Proteomes" id="UP001597111"/>
    </source>
</evidence>
<keyword evidence="3" id="KW-0804">Transcription</keyword>
<evidence type="ECO:0000259" key="6">
    <source>
        <dbReference type="PROSITE" id="PS51078"/>
    </source>
</evidence>
<evidence type="ECO:0000313" key="7">
    <source>
        <dbReference type="EMBL" id="MFD1525551.1"/>
    </source>
</evidence>
<dbReference type="PANTHER" id="PTHR30136:SF35">
    <property type="entry name" value="HTH-TYPE TRANSCRIPTIONAL REGULATOR RV1719"/>
    <property type="match status" value="1"/>
</dbReference>
<proteinExistence type="predicted"/>
<keyword evidence="2" id="KW-0238">DNA-binding</keyword>
<comment type="caution">
    <text evidence="7">The sequence shown here is derived from an EMBL/GenBank/DDBJ whole genome shotgun (WGS) entry which is preliminary data.</text>
</comment>
<evidence type="ECO:0000256" key="1">
    <source>
        <dbReference type="ARBA" id="ARBA00023015"/>
    </source>
</evidence>
<dbReference type="InterPro" id="IPR014757">
    <property type="entry name" value="Tscrpt_reg_IclR_C"/>
</dbReference>
<sequence>MADGSNPLKSVERSFQILEHVRDNEPVTLTEVSEALALSKSTIHRHLSTLVSVGYVSREEGQYRVSFEFLSYANRIHLRDPSYPMIKRKVRDLADESGELVQFTTHEDGRLVYLFKETGRNGLVSRSDARTFRPLHATAGGKAILSTWPREAVEAYIDRNGLDAITEHTITDSAVLFDELDKVRERGYATNVEETVEGLGAVSVPIETQDDRVVGALGISGPINRVGAADGEYTQLLLDVKKELELNIRLL</sequence>
<dbReference type="Proteomes" id="UP001597111">
    <property type="component" value="Unassembled WGS sequence"/>
</dbReference>
<evidence type="ECO:0000256" key="2">
    <source>
        <dbReference type="ARBA" id="ARBA00023125"/>
    </source>
</evidence>
<evidence type="ECO:0000259" key="5">
    <source>
        <dbReference type="PROSITE" id="PS51077"/>
    </source>
</evidence>
<dbReference type="InterPro" id="IPR011991">
    <property type="entry name" value="ArsR-like_HTH"/>
</dbReference>
<feature type="domain" description="IclR-ED" evidence="6">
    <location>
        <begin position="68"/>
        <end position="251"/>
    </location>
</feature>
<dbReference type="InterPro" id="IPR005471">
    <property type="entry name" value="Tscrpt_reg_IclR_N"/>
</dbReference>
<dbReference type="GO" id="GO:0006355">
    <property type="term" value="P:regulation of DNA-templated transcription"/>
    <property type="evidence" value="ECO:0007669"/>
    <property type="project" value="UniProtKB-ARBA"/>
</dbReference>
<dbReference type="InterPro" id="IPR036388">
    <property type="entry name" value="WH-like_DNA-bd_sf"/>
</dbReference>
<reference evidence="7 8" key="1">
    <citation type="journal article" date="2019" name="Int. J. Syst. Evol. Microbiol.">
        <title>The Global Catalogue of Microorganisms (GCM) 10K type strain sequencing project: providing services to taxonomists for standard genome sequencing and annotation.</title>
        <authorList>
            <consortium name="The Broad Institute Genomics Platform"/>
            <consortium name="The Broad Institute Genome Sequencing Center for Infectious Disease"/>
            <person name="Wu L."/>
            <person name="Ma J."/>
        </authorList>
    </citation>
    <scope>NUCLEOTIDE SEQUENCE [LARGE SCALE GENOMIC DNA]</scope>
    <source>
        <strain evidence="7 8">CGMCC 1.12285</strain>
    </source>
</reference>
<dbReference type="InterPro" id="IPR036390">
    <property type="entry name" value="WH_DNA-bd_sf"/>
</dbReference>
<dbReference type="InterPro" id="IPR050707">
    <property type="entry name" value="HTH_MetabolicPath_Reg"/>
</dbReference>
<dbReference type="InterPro" id="IPR001034">
    <property type="entry name" value="DeoR_HTH"/>
</dbReference>
<dbReference type="EMBL" id="JBHUDH010000035">
    <property type="protein sequence ID" value="MFD1525551.1"/>
    <property type="molecule type" value="Genomic_DNA"/>
</dbReference>
<name>A0ABD6B4P7_9EURY</name>
<dbReference type="SUPFAM" id="SSF55781">
    <property type="entry name" value="GAF domain-like"/>
    <property type="match status" value="1"/>
</dbReference>
<dbReference type="PROSITE" id="PS51078">
    <property type="entry name" value="ICLR_ED"/>
    <property type="match status" value="1"/>
</dbReference>
<gene>
    <name evidence="7" type="ORF">ACFR9S_04435</name>
</gene>
<dbReference type="RefSeq" id="WP_379731138.1">
    <property type="nucleotide sequence ID" value="NZ_JBHSWZ010000056.1"/>
</dbReference>
<dbReference type="PROSITE" id="PS51000">
    <property type="entry name" value="HTH_DEOR_2"/>
    <property type="match status" value="1"/>
</dbReference>
<evidence type="ECO:0000256" key="3">
    <source>
        <dbReference type="ARBA" id="ARBA00023163"/>
    </source>
</evidence>
<dbReference type="SMART" id="SM00346">
    <property type="entry name" value="HTH_ICLR"/>
    <property type="match status" value="1"/>
</dbReference>
<dbReference type="SUPFAM" id="SSF46785">
    <property type="entry name" value="Winged helix' DNA-binding domain"/>
    <property type="match status" value="1"/>
</dbReference>
<evidence type="ECO:0000259" key="4">
    <source>
        <dbReference type="PROSITE" id="PS51000"/>
    </source>
</evidence>
<dbReference type="Pfam" id="PF01614">
    <property type="entry name" value="IclR_C"/>
    <property type="match status" value="1"/>
</dbReference>
<dbReference type="PANTHER" id="PTHR30136">
    <property type="entry name" value="HELIX-TURN-HELIX TRANSCRIPTIONAL REGULATOR, ICLR FAMILY"/>
    <property type="match status" value="1"/>
</dbReference>
<dbReference type="AlphaFoldDB" id="A0ABD6B4P7"/>
<accession>A0ABD6B4P7</accession>
<feature type="domain" description="HTH deoR-type" evidence="4">
    <location>
        <begin position="10"/>
        <end position="65"/>
    </location>
</feature>
<dbReference type="InterPro" id="IPR029016">
    <property type="entry name" value="GAF-like_dom_sf"/>
</dbReference>
<organism evidence="7 8">
    <name type="scientific">Halolamina salina</name>
    <dbReference type="NCBI Taxonomy" id="1220023"/>
    <lineage>
        <taxon>Archaea</taxon>
        <taxon>Methanobacteriati</taxon>
        <taxon>Methanobacteriota</taxon>
        <taxon>Stenosarchaea group</taxon>
        <taxon>Halobacteria</taxon>
        <taxon>Halobacteriales</taxon>
        <taxon>Haloferacaceae</taxon>
    </lineage>
</organism>
<dbReference type="Gene3D" id="3.30.450.40">
    <property type="match status" value="1"/>
</dbReference>
<keyword evidence="8" id="KW-1185">Reference proteome</keyword>
<protein>
    <submittedName>
        <fullName evidence="7">IclR family transcriptional regulator</fullName>
    </submittedName>
</protein>
<dbReference type="CDD" id="cd00090">
    <property type="entry name" value="HTH_ARSR"/>
    <property type="match status" value="1"/>
</dbReference>
<dbReference type="PROSITE" id="PS51077">
    <property type="entry name" value="HTH_ICLR"/>
    <property type="match status" value="1"/>
</dbReference>
<dbReference type="Pfam" id="PF09339">
    <property type="entry name" value="HTH_IclR"/>
    <property type="match status" value="1"/>
</dbReference>
<dbReference type="Gene3D" id="1.10.10.10">
    <property type="entry name" value="Winged helix-like DNA-binding domain superfamily/Winged helix DNA-binding domain"/>
    <property type="match status" value="1"/>
</dbReference>
<keyword evidence="1" id="KW-0805">Transcription regulation</keyword>
<feature type="domain" description="HTH iclR-type" evidence="5">
    <location>
        <begin position="8"/>
        <end position="67"/>
    </location>
</feature>
<dbReference type="GO" id="GO:0003677">
    <property type="term" value="F:DNA binding"/>
    <property type="evidence" value="ECO:0007669"/>
    <property type="project" value="UniProtKB-KW"/>
</dbReference>